<dbReference type="OMA" id="DPMKEAT"/>
<feature type="compositionally biased region" description="Low complexity" evidence="1">
    <location>
        <begin position="7"/>
        <end position="19"/>
    </location>
</feature>
<evidence type="ECO:0000313" key="2">
    <source>
        <dbReference type="EnsemblPlants" id="ORUFI01G21010.1"/>
    </source>
</evidence>
<dbReference type="Proteomes" id="UP000008022">
    <property type="component" value="Unassembled WGS sequence"/>
</dbReference>
<accession>A0A0E0MXP5</accession>
<protein>
    <submittedName>
        <fullName evidence="2">Uncharacterized protein</fullName>
    </submittedName>
</protein>
<feature type="region of interest" description="Disordered" evidence="1">
    <location>
        <begin position="1"/>
        <end position="29"/>
    </location>
</feature>
<reference evidence="3" key="1">
    <citation type="submission" date="2013-06" db="EMBL/GenBank/DDBJ databases">
        <authorList>
            <person name="Zhao Q."/>
        </authorList>
    </citation>
    <scope>NUCLEOTIDE SEQUENCE</scope>
    <source>
        <strain evidence="3">cv. W1943</strain>
    </source>
</reference>
<evidence type="ECO:0000256" key="1">
    <source>
        <dbReference type="SAM" id="MobiDB-lite"/>
    </source>
</evidence>
<name>A0A0E0MXP5_ORYRU</name>
<reference evidence="2" key="2">
    <citation type="submission" date="2015-06" db="UniProtKB">
        <authorList>
            <consortium name="EnsemblPlants"/>
        </authorList>
    </citation>
    <scope>IDENTIFICATION</scope>
</reference>
<dbReference type="AlphaFoldDB" id="A0A0E0MXP5"/>
<dbReference type="Gramene" id="ORUFI01G21010.1">
    <property type="protein sequence ID" value="ORUFI01G21010.1"/>
    <property type="gene ID" value="ORUFI01G21010"/>
</dbReference>
<dbReference type="HOGENOM" id="CLU_060648_1_0_1"/>
<evidence type="ECO:0000313" key="3">
    <source>
        <dbReference type="Proteomes" id="UP000008022"/>
    </source>
</evidence>
<dbReference type="EnsemblPlants" id="ORUFI01G21010.1">
    <property type="protein sequence ID" value="ORUFI01G21010.1"/>
    <property type="gene ID" value="ORUFI01G21010"/>
</dbReference>
<feature type="compositionally biased region" description="Pro residues" evidence="1">
    <location>
        <begin position="20"/>
        <end position="29"/>
    </location>
</feature>
<proteinExistence type="predicted"/>
<keyword evidence="3" id="KW-1185">Reference proteome</keyword>
<sequence>MRDLSKLPTPSASPSRSSPHGPPHSTPLPLAPAFPFDVLHLPGCGRSDVVADSCEGLDPMKEATPVEGFGSVAAFMEAAERYASQGGGGAATEHFMVFIQETRAKAEEACRLAVLIQEATAGGGSNAVAISKLRKVVATARGGGGSDAAKALEVCKATDVMHKEVAAPADLMQEGTAAEEVAEPADLMQEGTAAEEVAEPADLMQEGTAAEEVAFRPPFLIPTPTTGDIGSDMRGLIPVVESISSISHGEVNNPSYHQRTILEDDSDHKALFEKSLVGQINIEDMSGKAKDVINEEGSSEDGNSEEMKDSDDDVGMVIGGYAQDPYDDSGLEELMQDEDALEKSVFLIVIKVEIKRKGIMVVTSIYLQNLIHDINIVYNNKYHVY</sequence>
<organism evidence="2 3">
    <name type="scientific">Oryza rufipogon</name>
    <name type="common">Brownbeard rice</name>
    <name type="synonym">Asian wild rice</name>
    <dbReference type="NCBI Taxonomy" id="4529"/>
    <lineage>
        <taxon>Eukaryota</taxon>
        <taxon>Viridiplantae</taxon>
        <taxon>Streptophyta</taxon>
        <taxon>Embryophyta</taxon>
        <taxon>Tracheophyta</taxon>
        <taxon>Spermatophyta</taxon>
        <taxon>Magnoliopsida</taxon>
        <taxon>Liliopsida</taxon>
        <taxon>Poales</taxon>
        <taxon>Poaceae</taxon>
        <taxon>BOP clade</taxon>
        <taxon>Oryzoideae</taxon>
        <taxon>Oryzeae</taxon>
        <taxon>Oryzinae</taxon>
        <taxon>Oryza</taxon>
    </lineage>
</organism>